<name>A0ABD0LBU1_9CAEN</name>
<keyword evidence="2" id="KW-1185">Reference proteome</keyword>
<accession>A0ABD0LBU1</accession>
<gene>
    <name evidence="1" type="ORF">BaRGS_00012127</name>
</gene>
<organism evidence="1 2">
    <name type="scientific">Batillaria attramentaria</name>
    <dbReference type="NCBI Taxonomy" id="370345"/>
    <lineage>
        <taxon>Eukaryota</taxon>
        <taxon>Metazoa</taxon>
        <taxon>Spiralia</taxon>
        <taxon>Lophotrochozoa</taxon>
        <taxon>Mollusca</taxon>
        <taxon>Gastropoda</taxon>
        <taxon>Caenogastropoda</taxon>
        <taxon>Sorbeoconcha</taxon>
        <taxon>Cerithioidea</taxon>
        <taxon>Batillariidae</taxon>
        <taxon>Batillaria</taxon>
    </lineage>
</organism>
<dbReference type="AlphaFoldDB" id="A0ABD0LBU1"/>
<proteinExistence type="predicted"/>
<dbReference type="Proteomes" id="UP001519460">
    <property type="component" value="Unassembled WGS sequence"/>
</dbReference>
<reference evidence="1 2" key="1">
    <citation type="journal article" date="2023" name="Sci. Data">
        <title>Genome assembly of the Korean intertidal mud-creeper Batillaria attramentaria.</title>
        <authorList>
            <person name="Patra A.K."/>
            <person name="Ho P.T."/>
            <person name="Jun S."/>
            <person name="Lee S.J."/>
            <person name="Kim Y."/>
            <person name="Won Y.J."/>
        </authorList>
    </citation>
    <scope>NUCLEOTIDE SEQUENCE [LARGE SCALE GENOMIC DNA]</scope>
    <source>
        <strain evidence="1">Wonlab-2016</strain>
    </source>
</reference>
<dbReference type="EMBL" id="JACVVK020000065">
    <property type="protein sequence ID" value="KAK7496720.1"/>
    <property type="molecule type" value="Genomic_DNA"/>
</dbReference>
<comment type="caution">
    <text evidence="1">The sequence shown here is derived from an EMBL/GenBank/DDBJ whole genome shotgun (WGS) entry which is preliminary data.</text>
</comment>
<evidence type="ECO:0000313" key="2">
    <source>
        <dbReference type="Proteomes" id="UP001519460"/>
    </source>
</evidence>
<sequence length="98" mass="10637">MMTAETQHKDSMMTAETQHKDSMHGYNMHGYSPAVILLSCCCFSATAMLWYQFAHTVVAAPKATALASPLKSCCATDSATTVLTQRFYGALTPQPLNT</sequence>
<evidence type="ECO:0000313" key="1">
    <source>
        <dbReference type="EMBL" id="KAK7496720.1"/>
    </source>
</evidence>
<protein>
    <submittedName>
        <fullName evidence="1">Uncharacterized protein</fullName>
    </submittedName>
</protein>